<dbReference type="GO" id="GO:0005524">
    <property type="term" value="F:ATP binding"/>
    <property type="evidence" value="ECO:0007669"/>
    <property type="project" value="UniProtKB-KW"/>
</dbReference>
<evidence type="ECO:0000256" key="2">
    <source>
        <dbReference type="ARBA" id="ARBA00022741"/>
    </source>
</evidence>
<dbReference type="EMBL" id="JACRTB010000001">
    <property type="protein sequence ID" value="MBC8574821.1"/>
    <property type="molecule type" value="Genomic_DNA"/>
</dbReference>
<dbReference type="PROSITE" id="PS50893">
    <property type="entry name" value="ABC_TRANSPORTER_2"/>
    <property type="match status" value="1"/>
</dbReference>
<dbReference type="InterPro" id="IPR051782">
    <property type="entry name" value="ABC_Transporter_VariousFunc"/>
</dbReference>
<reference evidence="5 6" key="1">
    <citation type="submission" date="2020-08" db="EMBL/GenBank/DDBJ databases">
        <title>Genome public.</title>
        <authorList>
            <person name="Liu C."/>
            <person name="Sun Q."/>
        </authorList>
    </citation>
    <scope>NUCLEOTIDE SEQUENCE [LARGE SCALE GENOMIC DNA]</scope>
    <source>
        <strain evidence="5 6">BX1</strain>
    </source>
</reference>
<feature type="domain" description="ABC transporter" evidence="4">
    <location>
        <begin position="2"/>
        <end position="227"/>
    </location>
</feature>
<keyword evidence="6" id="KW-1185">Reference proteome</keyword>
<dbReference type="Pfam" id="PF00005">
    <property type="entry name" value="ABC_tran"/>
    <property type="match status" value="1"/>
</dbReference>
<keyword evidence="2" id="KW-0547">Nucleotide-binding</keyword>
<gene>
    <name evidence="5" type="ORF">H8717_00130</name>
</gene>
<evidence type="ECO:0000313" key="6">
    <source>
        <dbReference type="Proteomes" id="UP000658131"/>
    </source>
</evidence>
<dbReference type="InterPro" id="IPR003439">
    <property type="entry name" value="ABC_transporter-like_ATP-bd"/>
</dbReference>
<keyword evidence="1" id="KW-0813">Transport</keyword>
<dbReference type="InterPro" id="IPR027417">
    <property type="entry name" value="P-loop_NTPase"/>
</dbReference>
<evidence type="ECO:0000256" key="3">
    <source>
        <dbReference type="ARBA" id="ARBA00022840"/>
    </source>
</evidence>
<dbReference type="PANTHER" id="PTHR42939">
    <property type="entry name" value="ABC TRANSPORTER ATP-BINDING PROTEIN ALBC-RELATED"/>
    <property type="match status" value="1"/>
</dbReference>
<comment type="caution">
    <text evidence="5">The sequence shown here is derived from an EMBL/GenBank/DDBJ whole genome shotgun (WGS) entry which is preliminary data.</text>
</comment>
<proteinExistence type="predicted"/>
<evidence type="ECO:0000256" key="1">
    <source>
        <dbReference type="ARBA" id="ARBA00022448"/>
    </source>
</evidence>
<protein>
    <submittedName>
        <fullName evidence="5">ABC transporter ATP-binding protein</fullName>
    </submittedName>
</protein>
<dbReference type="Gene3D" id="3.40.50.300">
    <property type="entry name" value="P-loop containing nucleotide triphosphate hydrolases"/>
    <property type="match status" value="1"/>
</dbReference>
<dbReference type="Proteomes" id="UP000658131">
    <property type="component" value="Unassembled WGS sequence"/>
</dbReference>
<evidence type="ECO:0000313" key="5">
    <source>
        <dbReference type="EMBL" id="MBC8574821.1"/>
    </source>
</evidence>
<dbReference type="CDD" id="cd03230">
    <property type="entry name" value="ABC_DR_subfamily_A"/>
    <property type="match status" value="1"/>
</dbReference>
<accession>A0ABR7NEH8</accession>
<name>A0ABR7NEH8_9FIRM</name>
<dbReference type="SUPFAM" id="SSF52540">
    <property type="entry name" value="P-loop containing nucleoside triphosphate hydrolases"/>
    <property type="match status" value="1"/>
</dbReference>
<keyword evidence="3 5" id="KW-0067">ATP-binding</keyword>
<dbReference type="RefSeq" id="WP_262398518.1">
    <property type="nucleotide sequence ID" value="NZ_JACRTB010000001.1"/>
</dbReference>
<dbReference type="InterPro" id="IPR003593">
    <property type="entry name" value="AAA+_ATPase"/>
</dbReference>
<dbReference type="SMART" id="SM00382">
    <property type="entry name" value="AAA"/>
    <property type="match status" value="1"/>
</dbReference>
<evidence type="ECO:0000259" key="4">
    <source>
        <dbReference type="PROSITE" id="PS50893"/>
    </source>
</evidence>
<sequence length="300" mass="33371">MVLIESITKHFGVNTALDSVSLTVSPGCIYGLVGTNGSGKSTLLRLISGVYSADGGQVTVDGEPVFENPEQKQKIFFVSDDLFFPPQATVDDMRQFYRAAYPRWDEARYQRLLELFPIGDRRKLSSFSKGMRRQAALILALSCAPEYLLLDEAFDGLDPVIRHAVRRIISDMISEYHMTVIISSHNLRELEDFCDRVGLLHHGRLLLECAVDDIQLGFCKVQAVFNPRPSEKITLDGIRILSQELHGSVATLICAAGEEDALAAVNARSPMLAEAVSLTLEEVFIYEMEAVGYDYSKIVF</sequence>
<dbReference type="PANTHER" id="PTHR42939:SF1">
    <property type="entry name" value="ABC TRANSPORTER ATP-BINDING PROTEIN ALBC-RELATED"/>
    <property type="match status" value="1"/>
</dbReference>
<organism evidence="5 6">
    <name type="scientific">Yanshouia hominis</name>
    <dbReference type="NCBI Taxonomy" id="2763673"/>
    <lineage>
        <taxon>Bacteria</taxon>
        <taxon>Bacillati</taxon>
        <taxon>Bacillota</taxon>
        <taxon>Clostridia</taxon>
        <taxon>Eubacteriales</taxon>
        <taxon>Oscillospiraceae</taxon>
        <taxon>Yanshouia</taxon>
    </lineage>
</organism>